<dbReference type="AlphaFoldDB" id="A0A1P8ELC2"/>
<dbReference type="EMBL" id="CP016896">
    <property type="protein sequence ID" value="APV37024.1"/>
    <property type="molecule type" value="Genomic_DNA"/>
</dbReference>
<evidence type="ECO:0000313" key="2">
    <source>
        <dbReference type="EMBL" id="APV37024.1"/>
    </source>
</evidence>
<feature type="chain" id="PRO_5013224446" evidence="1">
    <location>
        <begin position="22"/>
        <end position="189"/>
    </location>
</feature>
<keyword evidence="1" id="KW-0732">Signal</keyword>
<dbReference type="Proteomes" id="UP000185674">
    <property type="component" value="Chromosome"/>
</dbReference>
<protein>
    <submittedName>
        <fullName evidence="2">Uncharacterized protein</fullName>
    </submittedName>
</protein>
<dbReference type="KEGG" id="asol:BEN76_13775"/>
<reference evidence="2 3" key="1">
    <citation type="submission" date="2016-08" db="EMBL/GenBank/DDBJ databases">
        <title>Complete genome sequence of Acinetobacter baylyi strain GFJ2.</title>
        <authorList>
            <person name="Tabata M."/>
            <person name="Kuboki S."/>
            <person name="Gibu N."/>
            <person name="Kinouchi Y."/>
            <person name="Vangnai A."/>
            <person name="Kasai D."/>
            <person name="Fukuda M."/>
        </authorList>
    </citation>
    <scope>NUCLEOTIDE SEQUENCE [LARGE SCALE GENOMIC DNA]</scope>
    <source>
        <strain evidence="2 3">GFJ2</strain>
    </source>
</reference>
<evidence type="ECO:0000256" key="1">
    <source>
        <dbReference type="SAM" id="SignalP"/>
    </source>
</evidence>
<accession>A0A1P8ELC2</accession>
<sequence length="189" mass="19013">MKTTITKIALAAAFLSTAAMANAGNSGGSGGASINVTDLLDALAHYSKYTDSTAFNVAVNTGKVDASVDIGSVNNNIYSVAYAQPSIETSAIGAANVGDTYLEQGKIKFDVENGSPSMTNQRGGGGSMGNVDLGYFETLDNYSAANVAYNSGSIDAAVTLKASTYNNIGSIATSAIGAVNAGNISVVVK</sequence>
<gene>
    <name evidence="2" type="ORF">BEN76_13775</name>
</gene>
<name>A0A1P8ELC2_9GAMM</name>
<proteinExistence type="predicted"/>
<evidence type="ECO:0000313" key="3">
    <source>
        <dbReference type="Proteomes" id="UP000185674"/>
    </source>
</evidence>
<organism evidence="2 3">
    <name type="scientific">Acinetobacter soli</name>
    <dbReference type="NCBI Taxonomy" id="487316"/>
    <lineage>
        <taxon>Bacteria</taxon>
        <taxon>Pseudomonadati</taxon>
        <taxon>Pseudomonadota</taxon>
        <taxon>Gammaproteobacteria</taxon>
        <taxon>Moraxellales</taxon>
        <taxon>Moraxellaceae</taxon>
        <taxon>Acinetobacter</taxon>
    </lineage>
</organism>
<dbReference type="RefSeq" id="WP_076033334.1">
    <property type="nucleotide sequence ID" value="NZ_CP016896.1"/>
</dbReference>
<dbReference type="STRING" id="487316.BEN76_13775"/>
<feature type="signal peptide" evidence="1">
    <location>
        <begin position="1"/>
        <end position="21"/>
    </location>
</feature>